<dbReference type="InterPro" id="IPR027417">
    <property type="entry name" value="P-loop_NTPase"/>
</dbReference>
<comment type="similarity">
    <text evidence="3">Belongs to the KTI12 family.</text>
</comment>
<dbReference type="PANTHER" id="PTHR12435">
    <property type="match status" value="1"/>
</dbReference>
<evidence type="ECO:0000313" key="5">
    <source>
        <dbReference type="Proteomes" id="UP001497392"/>
    </source>
</evidence>
<keyword evidence="2" id="KW-0067">ATP-binding</keyword>
<keyword evidence="1" id="KW-0547">Nucleotide-binding</keyword>
<evidence type="ECO:0000256" key="2">
    <source>
        <dbReference type="ARBA" id="ARBA00022840"/>
    </source>
</evidence>
<dbReference type="InterPro" id="IPR013641">
    <property type="entry name" value="KTI12/PSTK"/>
</dbReference>
<keyword evidence="5" id="KW-1185">Reference proteome</keyword>
<reference evidence="4 5" key="1">
    <citation type="submission" date="2024-06" db="EMBL/GenBank/DDBJ databases">
        <authorList>
            <person name="Kraege A."/>
            <person name="Thomma B."/>
        </authorList>
    </citation>
    <scope>NUCLEOTIDE SEQUENCE [LARGE SCALE GENOMIC DNA]</scope>
</reference>
<sequence length="292" mass="31757">MALVIVSGQPCSGKSRASAKLKELLQTKGLQVSVIDEPSLQLLRNDSYKDSVSEKITRGRLKSAAEREINRKTIVILDSLNNIKGYRYELWCIARAAAARYCVLQCSVPREAAEAWNAGRPAAEAYKEAVFSDLWGRYEEPDSRNRWDKPLFRLNADKAEDSSAVLQGLVESLTGSGKPQQGAVMAKQLQPTMATSNPALSTTNLLHELDASAQEVIAKVAAAQELAGASAAGKVDLGPGVDPLVLDRHVNLAELRRHKRVFLKVATQNPGARVSSQAGCKMFASFLQENLQ</sequence>
<dbReference type="EMBL" id="CAXHTA020000018">
    <property type="protein sequence ID" value="CAL5228385.1"/>
    <property type="molecule type" value="Genomic_DNA"/>
</dbReference>
<evidence type="ECO:0000256" key="1">
    <source>
        <dbReference type="ARBA" id="ARBA00022741"/>
    </source>
</evidence>
<proteinExistence type="inferred from homology"/>
<dbReference type="Pfam" id="PF08433">
    <property type="entry name" value="KTI12"/>
    <property type="match status" value="1"/>
</dbReference>
<evidence type="ECO:0000256" key="3">
    <source>
        <dbReference type="ARBA" id="ARBA00025768"/>
    </source>
</evidence>
<gene>
    <name evidence="4" type="primary">g11508</name>
    <name evidence="4" type="ORF">VP750_LOCUS10291</name>
</gene>
<accession>A0ABP1GAP4</accession>
<dbReference type="SUPFAM" id="SSF52540">
    <property type="entry name" value="P-loop containing nucleoside triphosphate hydrolases"/>
    <property type="match status" value="1"/>
</dbReference>
<comment type="caution">
    <text evidence="4">The sequence shown here is derived from an EMBL/GenBank/DDBJ whole genome shotgun (WGS) entry which is preliminary data.</text>
</comment>
<dbReference type="Proteomes" id="UP001497392">
    <property type="component" value="Unassembled WGS sequence"/>
</dbReference>
<dbReference type="Gene3D" id="3.40.50.300">
    <property type="entry name" value="P-loop containing nucleotide triphosphate hydrolases"/>
    <property type="match status" value="1"/>
</dbReference>
<organism evidence="4 5">
    <name type="scientific">Coccomyxa viridis</name>
    <dbReference type="NCBI Taxonomy" id="1274662"/>
    <lineage>
        <taxon>Eukaryota</taxon>
        <taxon>Viridiplantae</taxon>
        <taxon>Chlorophyta</taxon>
        <taxon>core chlorophytes</taxon>
        <taxon>Trebouxiophyceae</taxon>
        <taxon>Trebouxiophyceae incertae sedis</taxon>
        <taxon>Coccomyxaceae</taxon>
        <taxon>Coccomyxa</taxon>
    </lineage>
</organism>
<protein>
    <submittedName>
        <fullName evidence="4">G11508 protein</fullName>
    </submittedName>
</protein>
<name>A0ABP1GAP4_9CHLO</name>
<evidence type="ECO:0000313" key="4">
    <source>
        <dbReference type="EMBL" id="CAL5228385.1"/>
    </source>
</evidence>